<dbReference type="PROSITE" id="PS51720">
    <property type="entry name" value="G_AIG1"/>
    <property type="match status" value="1"/>
</dbReference>
<dbReference type="Ensembl" id="ENSSDUT00000002773.1">
    <property type="protein sequence ID" value="ENSSDUP00000002700.1"/>
    <property type="gene ID" value="ENSSDUG00000002104.1"/>
</dbReference>
<dbReference type="GeneTree" id="ENSGT01120000271858"/>
<evidence type="ECO:0000256" key="1">
    <source>
        <dbReference type="ARBA" id="ARBA00008535"/>
    </source>
</evidence>
<dbReference type="Gene3D" id="3.40.50.300">
    <property type="entry name" value="P-loop containing nucleotide triphosphate hydrolases"/>
    <property type="match status" value="1"/>
</dbReference>
<dbReference type="InterPro" id="IPR027417">
    <property type="entry name" value="P-loop_NTPase"/>
</dbReference>
<proteinExistence type="inferred from homology"/>
<feature type="transmembrane region" description="Helical" evidence="5">
    <location>
        <begin position="294"/>
        <end position="313"/>
    </location>
</feature>
<dbReference type="PANTHER" id="PTHR10903:SF190">
    <property type="entry name" value="GTPASE IMAP FAMILY MEMBER 4-LIKE"/>
    <property type="match status" value="1"/>
</dbReference>
<keyword evidence="2" id="KW-0547">Nucleotide-binding</keyword>
<dbReference type="InterPro" id="IPR045058">
    <property type="entry name" value="GIMA/IAN/Toc"/>
</dbReference>
<reference evidence="7" key="2">
    <citation type="submission" date="2025-09" db="UniProtKB">
        <authorList>
            <consortium name="Ensembl"/>
        </authorList>
    </citation>
    <scope>IDENTIFICATION</scope>
</reference>
<evidence type="ECO:0000259" key="6">
    <source>
        <dbReference type="PROSITE" id="PS51720"/>
    </source>
</evidence>
<comment type="similarity">
    <text evidence="1">Belongs to the TRAFAC class TrmE-Era-EngA-EngB-Septin-like GTPase superfamily. AIG1/Toc34/Toc159-like paraseptin GTPase family. IAN subfamily.</text>
</comment>
<dbReference type="Proteomes" id="UP000261420">
    <property type="component" value="Unplaced"/>
</dbReference>
<keyword evidence="8" id="KW-1185">Reference proteome</keyword>
<evidence type="ECO:0000313" key="8">
    <source>
        <dbReference type="Proteomes" id="UP000261420"/>
    </source>
</evidence>
<sequence length="319" mass="36295">MKCFSFVGLTEVKPRRIMLLGKSGAGKSSSGNTILGKKAFKSDMKLTRITLHCEKDDAEVEEVPVTVIDTPGLFEKDNDQKEIIRKILQSVRFLEPGPHAFVYVVPLGRLTQEDQNTISLIQTMFGPRVWDYTIVLFTHGDRLQGKTINDIITESDDNLRNFIRKCSGGFHVFNNKNPEDLDQVTGFMAKIQTLVALNGGKHYHKELYPTKERNIREKQESILKEKEKEIANKEKQLEQRYKGEELEEMRKALWRKEEAAARLAAENQGIYLLLSLLAVVVLITGFAVHPAAAVGLIVVIITWIFFKGFPTLFRTIPEY</sequence>
<keyword evidence="4" id="KW-0175">Coiled coil</keyword>
<keyword evidence="5" id="KW-1133">Transmembrane helix</keyword>
<keyword evidence="5" id="KW-0812">Transmembrane</keyword>
<protein>
    <recommendedName>
        <fullName evidence="6">AIG1-type G domain-containing protein</fullName>
    </recommendedName>
</protein>
<dbReference type="SUPFAM" id="SSF52540">
    <property type="entry name" value="P-loop containing nucleoside triphosphate hydrolases"/>
    <property type="match status" value="1"/>
</dbReference>
<feature type="transmembrane region" description="Helical" evidence="5">
    <location>
        <begin position="270"/>
        <end position="288"/>
    </location>
</feature>
<dbReference type="Pfam" id="PF04548">
    <property type="entry name" value="AIG1"/>
    <property type="match status" value="1"/>
</dbReference>
<dbReference type="InterPro" id="IPR006703">
    <property type="entry name" value="G_AIG1"/>
</dbReference>
<organism evidence="7 8">
    <name type="scientific">Seriola dumerili</name>
    <name type="common">Greater amberjack</name>
    <name type="synonym">Caranx dumerili</name>
    <dbReference type="NCBI Taxonomy" id="41447"/>
    <lineage>
        <taxon>Eukaryota</taxon>
        <taxon>Metazoa</taxon>
        <taxon>Chordata</taxon>
        <taxon>Craniata</taxon>
        <taxon>Vertebrata</taxon>
        <taxon>Euteleostomi</taxon>
        <taxon>Actinopterygii</taxon>
        <taxon>Neopterygii</taxon>
        <taxon>Teleostei</taxon>
        <taxon>Neoteleostei</taxon>
        <taxon>Acanthomorphata</taxon>
        <taxon>Carangaria</taxon>
        <taxon>Carangiformes</taxon>
        <taxon>Carangidae</taxon>
        <taxon>Seriola</taxon>
    </lineage>
</organism>
<dbReference type="OMA" id="YENVRTH"/>
<dbReference type="FunFam" id="3.40.50.300:FF:002274">
    <property type="entry name" value="Si:dkeyp-69e1.8"/>
    <property type="match status" value="1"/>
</dbReference>
<keyword evidence="5" id="KW-0472">Membrane</keyword>
<evidence type="ECO:0000256" key="3">
    <source>
        <dbReference type="ARBA" id="ARBA00023134"/>
    </source>
</evidence>
<evidence type="ECO:0000256" key="4">
    <source>
        <dbReference type="SAM" id="Coils"/>
    </source>
</evidence>
<evidence type="ECO:0000256" key="5">
    <source>
        <dbReference type="SAM" id="Phobius"/>
    </source>
</evidence>
<evidence type="ECO:0000313" key="7">
    <source>
        <dbReference type="Ensembl" id="ENSSDUP00000002700.1"/>
    </source>
</evidence>
<dbReference type="GO" id="GO:0005525">
    <property type="term" value="F:GTP binding"/>
    <property type="evidence" value="ECO:0007669"/>
    <property type="project" value="UniProtKB-KW"/>
</dbReference>
<reference evidence="7" key="1">
    <citation type="submission" date="2025-08" db="UniProtKB">
        <authorList>
            <consortium name="Ensembl"/>
        </authorList>
    </citation>
    <scope>IDENTIFICATION</scope>
</reference>
<dbReference type="CDD" id="cd01852">
    <property type="entry name" value="AIG1"/>
    <property type="match status" value="1"/>
</dbReference>
<feature type="domain" description="AIG1-type G" evidence="6">
    <location>
        <begin position="12"/>
        <end position="212"/>
    </location>
</feature>
<keyword evidence="3" id="KW-0342">GTP-binding</keyword>
<name>A0A3B4T9F9_SERDU</name>
<dbReference type="STRING" id="41447.ENSSDUP00000002700"/>
<feature type="coiled-coil region" evidence="4">
    <location>
        <begin position="216"/>
        <end position="266"/>
    </location>
</feature>
<dbReference type="PANTHER" id="PTHR10903">
    <property type="entry name" value="GTPASE, IMAP FAMILY MEMBER-RELATED"/>
    <property type="match status" value="1"/>
</dbReference>
<dbReference type="AlphaFoldDB" id="A0A3B4T9F9"/>
<evidence type="ECO:0000256" key="2">
    <source>
        <dbReference type="ARBA" id="ARBA00022741"/>
    </source>
</evidence>
<accession>A0A3B4T9F9</accession>